<dbReference type="AlphaFoldDB" id="A0A0F4YGL0"/>
<feature type="compositionally biased region" description="Polar residues" evidence="1">
    <location>
        <begin position="123"/>
        <end position="133"/>
    </location>
</feature>
<evidence type="ECO:0000313" key="2">
    <source>
        <dbReference type="EMBL" id="KKA17324.1"/>
    </source>
</evidence>
<dbReference type="GeneID" id="25320997"/>
<sequence length="133" mass="15894">QYKHTRARRSPTLFSIDRSINLQMDTYLLSKDIAISYTCRTLLEKRIDMADRPNNPATYVMHIHNQNNTVRKKEETDRYSTYVQYSTYLHADIFFLYNPRRRRRSQEARPGQTTPYHTGPDQIKSNQIRLNPI</sequence>
<protein>
    <submittedName>
        <fullName evidence="2">Uncharacterized protein</fullName>
    </submittedName>
</protein>
<comment type="caution">
    <text evidence="2">The sequence shown here is derived from an EMBL/GenBank/DDBJ whole genome shotgun (WGS) entry which is preliminary data.</text>
</comment>
<evidence type="ECO:0000313" key="3">
    <source>
        <dbReference type="Proteomes" id="UP000053958"/>
    </source>
</evidence>
<proteinExistence type="predicted"/>
<keyword evidence="3" id="KW-1185">Reference proteome</keyword>
<accession>A0A0F4YGL0</accession>
<feature type="non-terminal residue" evidence="2">
    <location>
        <position position="1"/>
    </location>
</feature>
<dbReference type="RefSeq" id="XP_013323936.1">
    <property type="nucleotide sequence ID" value="XM_013468482.1"/>
</dbReference>
<reference evidence="2 3" key="1">
    <citation type="submission" date="2015-04" db="EMBL/GenBank/DDBJ databases">
        <authorList>
            <person name="Heijne W.H."/>
            <person name="Fedorova N.D."/>
            <person name="Nierman W.C."/>
            <person name="Vollebregt A.W."/>
            <person name="Zhao Z."/>
            <person name="Wu L."/>
            <person name="Kumar M."/>
            <person name="Stam H."/>
            <person name="van den Berg M.A."/>
            <person name="Pel H.J."/>
        </authorList>
    </citation>
    <scope>NUCLEOTIDE SEQUENCE [LARGE SCALE GENOMIC DNA]</scope>
    <source>
        <strain evidence="2 3">CBS 393.64</strain>
    </source>
</reference>
<feature type="region of interest" description="Disordered" evidence="1">
    <location>
        <begin position="100"/>
        <end position="133"/>
    </location>
</feature>
<evidence type="ECO:0000256" key="1">
    <source>
        <dbReference type="SAM" id="MobiDB-lite"/>
    </source>
</evidence>
<organism evidence="2 3">
    <name type="scientific">Rasamsonia emersonii (strain ATCC 16479 / CBS 393.64 / IMI 116815)</name>
    <dbReference type="NCBI Taxonomy" id="1408163"/>
    <lineage>
        <taxon>Eukaryota</taxon>
        <taxon>Fungi</taxon>
        <taxon>Dikarya</taxon>
        <taxon>Ascomycota</taxon>
        <taxon>Pezizomycotina</taxon>
        <taxon>Eurotiomycetes</taxon>
        <taxon>Eurotiomycetidae</taxon>
        <taxon>Eurotiales</taxon>
        <taxon>Trichocomaceae</taxon>
        <taxon>Rasamsonia</taxon>
    </lineage>
</organism>
<name>A0A0F4YGL0_RASE3</name>
<dbReference type="EMBL" id="LASV01000669">
    <property type="protein sequence ID" value="KKA17324.1"/>
    <property type="molecule type" value="Genomic_DNA"/>
</dbReference>
<gene>
    <name evidence="2" type="ORF">T310_8876</name>
</gene>
<dbReference type="Proteomes" id="UP000053958">
    <property type="component" value="Unassembled WGS sequence"/>
</dbReference>